<dbReference type="Gene3D" id="2.170.190.11">
    <property type="entry name" value="Molybdopterin biosynthesis moea protein, domain 3"/>
    <property type="match status" value="1"/>
</dbReference>
<comment type="similarity">
    <text evidence="3 6">Belongs to the MoeA family.</text>
</comment>
<feature type="domain" description="MoaB/Mog" evidence="7">
    <location>
        <begin position="175"/>
        <end position="312"/>
    </location>
</feature>
<dbReference type="PROSITE" id="PS01079">
    <property type="entry name" value="MOCF_BIOSYNTHESIS_2"/>
    <property type="match status" value="1"/>
</dbReference>
<comment type="cofactor">
    <cofactor evidence="6">
        <name>Mg(2+)</name>
        <dbReference type="ChEBI" id="CHEBI:18420"/>
    </cofactor>
</comment>
<keyword evidence="6 8" id="KW-0808">Transferase</keyword>
<evidence type="ECO:0000313" key="9">
    <source>
        <dbReference type="Proteomes" id="UP000092698"/>
    </source>
</evidence>
<dbReference type="Gene3D" id="2.40.340.10">
    <property type="entry name" value="MoeA, C-terminal, domain IV"/>
    <property type="match status" value="1"/>
</dbReference>
<comment type="pathway">
    <text evidence="2 6">Cofactor biosynthesis; molybdopterin biosynthesis.</text>
</comment>
<dbReference type="GO" id="GO:0006777">
    <property type="term" value="P:Mo-molybdopterin cofactor biosynthetic process"/>
    <property type="evidence" value="ECO:0007669"/>
    <property type="project" value="UniProtKB-UniRule"/>
</dbReference>
<accession>A0A1C7D9T8</accession>
<dbReference type="Pfam" id="PF00994">
    <property type="entry name" value="MoCF_biosynth"/>
    <property type="match status" value="1"/>
</dbReference>
<dbReference type="Pfam" id="PF03453">
    <property type="entry name" value="MoeA_N"/>
    <property type="match status" value="1"/>
</dbReference>
<name>A0A1C7D9T8_9SPHN</name>
<dbReference type="GO" id="GO:0005829">
    <property type="term" value="C:cytosol"/>
    <property type="evidence" value="ECO:0007669"/>
    <property type="project" value="TreeGrafter"/>
</dbReference>
<gene>
    <name evidence="8" type="primary">moeA</name>
    <name evidence="8" type="ORF">A6F65_01778</name>
</gene>
<dbReference type="PANTHER" id="PTHR10192:SF5">
    <property type="entry name" value="GEPHYRIN"/>
    <property type="match status" value="1"/>
</dbReference>
<comment type="catalytic activity">
    <reaction evidence="5">
        <text>adenylyl-molybdopterin + molybdate = Mo-molybdopterin + AMP + H(+)</text>
        <dbReference type="Rhea" id="RHEA:35047"/>
        <dbReference type="ChEBI" id="CHEBI:15378"/>
        <dbReference type="ChEBI" id="CHEBI:36264"/>
        <dbReference type="ChEBI" id="CHEBI:62727"/>
        <dbReference type="ChEBI" id="CHEBI:71302"/>
        <dbReference type="ChEBI" id="CHEBI:456215"/>
        <dbReference type="EC" id="2.10.1.1"/>
    </reaction>
</comment>
<evidence type="ECO:0000256" key="2">
    <source>
        <dbReference type="ARBA" id="ARBA00005046"/>
    </source>
</evidence>
<dbReference type="EC" id="2.10.1.1" evidence="6"/>
<dbReference type="GO" id="GO:0046872">
    <property type="term" value="F:metal ion binding"/>
    <property type="evidence" value="ECO:0007669"/>
    <property type="project" value="UniProtKB-UniRule"/>
</dbReference>
<evidence type="ECO:0000256" key="3">
    <source>
        <dbReference type="ARBA" id="ARBA00010763"/>
    </source>
</evidence>
<dbReference type="InterPro" id="IPR001453">
    <property type="entry name" value="MoaB/Mog_dom"/>
</dbReference>
<keyword evidence="6" id="KW-0460">Magnesium</keyword>
<dbReference type="AlphaFoldDB" id="A0A1C7D9T8"/>
<dbReference type="Proteomes" id="UP000092698">
    <property type="component" value="Chromosome"/>
</dbReference>
<dbReference type="SMART" id="SM00852">
    <property type="entry name" value="MoCF_biosynth"/>
    <property type="match status" value="1"/>
</dbReference>
<dbReference type="Pfam" id="PF03454">
    <property type="entry name" value="MoeA_C"/>
    <property type="match status" value="1"/>
</dbReference>
<dbReference type="InterPro" id="IPR036688">
    <property type="entry name" value="MoeA_C_domain_IV_sf"/>
</dbReference>
<evidence type="ECO:0000256" key="1">
    <source>
        <dbReference type="ARBA" id="ARBA00002901"/>
    </source>
</evidence>
<dbReference type="RefSeq" id="WP_067787867.1">
    <property type="nucleotide sequence ID" value="NZ_CP016545.1"/>
</dbReference>
<dbReference type="SUPFAM" id="SSF53218">
    <property type="entry name" value="Molybdenum cofactor biosynthesis proteins"/>
    <property type="match status" value="1"/>
</dbReference>
<dbReference type="OrthoDB" id="9804758at2"/>
<keyword evidence="6" id="KW-0479">Metal-binding</keyword>
<dbReference type="Gene3D" id="3.90.105.10">
    <property type="entry name" value="Molybdopterin biosynthesis moea protein, domain 2"/>
    <property type="match status" value="1"/>
</dbReference>
<dbReference type="PANTHER" id="PTHR10192">
    <property type="entry name" value="MOLYBDOPTERIN BIOSYNTHESIS PROTEIN"/>
    <property type="match status" value="1"/>
</dbReference>
<evidence type="ECO:0000256" key="4">
    <source>
        <dbReference type="ARBA" id="ARBA00023150"/>
    </source>
</evidence>
<dbReference type="InterPro" id="IPR005110">
    <property type="entry name" value="MoeA_linker/N"/>
</dbReference>
<dbReference type="SUPFAM" id="SSF63867">
    <property type="entry name" value="MoeA C-terminal domain-like"/>
    <property type="match status" value="1"/>
</dbReference>
<evidence type="ECO:0000313" key="8">
    <source>
        <dbReference type="EMBL" id="ANU08073.1"/>
    </source>
</evidence>
<dbReference type="UniPathway" id="UPA00344"/>
<proteinExistence type="inferred from homology"/>
<keyword evidence="4 6" id="KW-0501">Molybdenum cofactor biosynthesis</keyword>
<evidence type="ECO:0000256" key="6">
    <source>
        <dbReference type="RuleBase" id="RU365090"/>
    </source>
</evidence>
<organism evidence="8 9">
    <name type="scientific">Paraurantiacibacter namhicola</name>
    <dbReference type="NCBI Taxonomy" id="645517"/>
    <lineage>
        <taxon>Bacteria</taxon>
        <taxon>Pseudomonadati</taxon>
        <taxon>Pseudomonadota</taxon>
        <taxon>Alphaproteobacteria</taxon>
        <taxon>Sphingomonadales</taxon>
        <taxon>Erythrobacteraceae</taxon>
        <taxon>Paraurantiacibacter</taxon>
    </lineage>
</organism>
<dbReference type="EMBL" id="CP016545">
    <property type="protein sequence ID" value="ANU08073.1"/>
    <property type="molecule type" value="Genomic_DNA"/>
</dbReference>
<dbReference type="InterPro" id="IPR005111">
    <property type="entry name" value="MoeA_C_domain_IV"/>
</dbReference>
<dbReference type="KEGG" id="anh:A6F65_01778"/>
<sequence>MSMLSLEEALARLLDGVTPLGSEQVAVEAALGRYLAAPLLARRTQPAADLSAMDGYAMGAGGLAGPWRVVGESRCGHPFGGSLVDGEAVRISTGALMPSGAGAVLLQENAARDGDALSLNGEGEPTPRHIRREGFDFASGETVLEAGTRIGAAQLALAMSAGHGTLAVGKRPSVAVIDSGEELVSDPEAAGEHQLPASNGAMVEAMVRGHASEVSRLGPVKDSMEALLGALDRAGDADVVVTSGGASVGDHDLVKPALERLGAEVNFWRVAIRPGKPLMLARKGKTTVVGLPGNPVSAYVTAVLFVMPLLRALGGASDPRMQTMAMPLAAPMPEGGPRMEFHRAVLDEAGAAPIAERDSSALRALATAQALIIRPAGCPASRAGDIVQVCCLENGGIA</sequence>
<dbReference type="CDD" id="cd00887">
    <property type="entry name" value="MoeA"/>
    <property type="match status" value="1"/>
</dbReference>
<evidence type="ECO:0000256" key="5">
    <source>
        <dbReference type="ARBA" id="ARBA00047317"/>
    </source>
</evidence>
<reference evidence="8 9" key="1">
    <citation type="submission" date="2016-07" db="EMBL/GenBank/DDBJ databases">
        <title>Complete genome sequence of Altererythrobacter namhicola JCM 16345T, containing esterase-encoding genes.</title>
        <authorList>
            <person name="Cheng H."/>
            <person name="Wu Y.-H."/>
            <person name="Jian S.-L."/>
            <person name="Huo Y.-Y."/>
            <person name="Wang C.-S."/>
            <person name="Xu X.-W."/>
        </authorList>
    </citation>
    <scope>NUCLEOTIDE SEQUENCE [LARGE SCALE GENOMIC DNA]</scope>
    <source>
        <strain evidence="8 9">JCM 16345</strain>
    </source>
</reference>
<dbReference type="InterPro" id="IPR008284">
    <property type="entry name" value="MoCF_biosynth_CS"/>
</dbReference>
<comment type="function">
    <text evidence="1 6">Catalyzes the insertion of molybdate into adenylated molybdopterin with the concomitant release of AMP.</text>
</comment>
<dbReference type="STRING" id="645517.A6F65_01778"/>
<dbReference type="SUPFAM" id="SSF63882">
    <property type="entry name" value="MoeA N-terminal region -like"/>
    <property type="match status" value="1"/>
</dbReference>
<evidence type="ECO:0000259" key="7">
    <source>
        <dbReference type="SMART" id="SM00852"/>
    </source>
</evidence>
<dbReference type="PATRIC" id="fig|645517.4.peg.1764"/>
<keyword evidence="6" id="KW-0500">Molybdenum</keyword>
<protein>
    <recommendedName>
        <fullName evidence="6">Molybdopterin molybdenumtransferase</fullName>
        <ecNumber evidence="6">2.10.1.1</ecNumber>
    </recommendedName>
</protein>
<dbReference type="GO" id="GO:0061599">
    <property type="term" value="F:molybdopterin molybdotransferase activity"/>
    <property type="evidence" value="ECO:0007669"/>
    <property type="project" value="UniProtKB-UniRule"/>
</dbReference>
<dbReference type="InterPro" id="IPR036135">
    <property type="entry name" value="MoeA_linker/N_sf"/>
</dbReference>
<keyword evidence="9" id="KW-1185">Reference proteome</keyword>
<dbReference type="InterPro" id="IPR038987">
    <property type="entry name" value="MoeA-like"/>
</dbReference>
<dbReference type="InterPro" id="IPR036425">
    <property type="entry name" value="MoaB/Mog-like_dom_sf"/>
</dbReference>
<dbReference type="Gene3D" id="3.40.980.10">
    <property type="entry name" value="MoaB/Mog-like domain"/>
    <property type="match status" value="1"/>
</dbReference>